<keyword evidence="4 11" id="KW-0479">Metal-binding</keyword>
<comment type="catalytic activity">
    <reaction evidence="10 11">
        <text>UTP + L-glutamine + ATP + H2O = CTP + L-glutamate + ADP + phosphate + 2 H(+)</text>
        <dbReference type="Rhea" id="RHEA:26426"/>
        <dbReference type="ChEBI" id="CHEBI:15377"/>
        <dbReference type="ChEBI" id="CHEBI:15378"/>
        <dbReference type="ChEBI" id="CHEBI:29985"/>
        <dbReference type="ChEBI" id="CHEBI:30616"/>
        <dbReference type="ChEBI" id="CHEBI:37563"/>
        <dbReference type="ChEBI" id="CHEBI:43474"/>
        <dbReference type="ChEBI" id="CHEBI:46398"/>
        <dbReference type="ChEBI" id="CHEBI:58359"/>
        <dbReference type="ChEBI" id="CHEBI:456216"/>
        <dbReference type="EC" id="6.3.4.2"/>
    </reaction>
</comment>
<organism evidence="14 15">
    <name type="scientific">Leptospirillum ferrodiazotrophum</name>
    <dbReference type="NCBI Taxonomy" id="412449"/>
    <lineage>
        <taxon>Bacteria</taxon>
        <taxon>Pseudomonadati</taxon>
        <taxon>Nitrospirota</taxon>
        <taxon>Nitrospiria</taxon>
        <taxon>Nitrospirales</taxon>
        <taxon>Nitrospiraceae</taxon>
        <taxon>Leptospirillum</taxon>
    </lineage>
</organism>
<dbReference type="HAMAP" id="MF_01227">
    <property type="entry name" value="PyrG"/>
    <property type="match status" value="1"/>
</dbReference>
<feature type="binding site" evidence="11">
    <location>
        <begin position="145"/>
        <end position="147"/>
    </location>
    <ligand>
        <name>CTP</name>
        <dbReference type="ChEBI" id="CHEBI:37563"/>
        <note>allosteric inhibitor</note>
    </ligand>
</feature>
<accession>C6I0S6</accession>
<dbReference type="InterPro" id="IPR029062">
    <property type="entry name" value="Class_I_gatase-like"/>
</dbReference>
<dbReference type="InterPro" id="IPR017926">
    <property type="entry name" value="GATASE"/>
</dbReference>
<feature type="domain" description="Glutamine amidotransferase" evidence="12">
    <location>
        <begin position="299"/>
        <end position="524"/>
    </location>
</feature>
<feature type="binding site" evidence="11">
    <location>
        <position position="70"/>
    </location>
    <ligand>
        <name>Mg(2+)</name>
        <dbReference type="ChEBI" id="CHEBI:18420"/>
    </ligand>
</feature>
<dbReference type="NCBIfam" id="TIGR00337">
    <property type="entry name" value="PyrG"/>
    <property type="match status" value="1"/>
</dbReference>
<keyword evidence="6 11" id="KW-0067">ATP-binding</keyword>
<dbReference type="Gene3D" id="3.40.50.300">
    <property type="entry name" value="P-loop containing nucleotide triphosphate hydrolases"/>
    <property type="match status" value="1"/>
</dbReference>
<dbReference type="EMBL" id="GG693888">
    <property type="protein sequence ID" value="EES51526.1"/>
    <property type="molecule type" value="Genomic_DNA"/>
</dbReference>
<comment type="function">
    <text evidence="11">Catalyzes the ATP-dependent amination of UTP to CTP with either L-glutamine or ammonia as the source of nitrogen. Regulates intracellular CTP levels through interactions with the four ribonucleotide triphosphates.</text>
</comment>
<feature type="binding site" evidence="11">
    <location>
        <position position="352"/>
    </location>
    <ligand>
        <name>L-glutamine</name>
        <dbReference type="ChEBI" id="CHEBI:58359"/>
    </ligand>
</feature>
<comment type="catalytic activity">
    <reaction evidence="11">
        <text>L-glutamine + H2O = L-glutamate + NH4(+)</text>
        <dbReference type="Rhea" id="RHEA:15889"/>
        <dbReference type="ChEBI" id="CHEBI:15377"/>
        <dbReference type="ChEBI" id="CHEBI:28938"/>
        <dbReference type="ChEBI" id="CHEBI:29985"/>
        <dbReference type="ChEBI" id="CHEBI:58359"/>
    </reaction>
</comment>
<evidence type="ECO:0000256" key="6">
    <source>
        <dbReference type="ARBA" id="ARBA00022840"/>
    </source>
</evidence>
<evidence type="ECO:0000256" key="9">
    <source>
        <dbReference type="ARBA" id="ARBA00022975"/>
    </source>
</evidence>
<evidence type="ECO:0000256" key="3">
    <source>
        <dbReference type="ARBA" id="ARBA00022598"/>
    </source>
</evidence>
<name>C6I0S6_9BACT</name>
<dbReference type="Gene3D" id="3.40.50.880">
    <property type="match status" value="1"/>
</dbReference>
<evidence type="ECO:0000256" key="4">
    <source>
        <dbReference type="ARBA" id="ARBA00022723"/>
    </source>
</evidence>
<dbReference type="InterPro" id="IPR033828">
    <property type="entry name" value="GATase1_CTP_Synthase"/>
</dbReference>
<gene>
    <name evidence="11" type="primary">pyrG</name>
    <name evidence="14" type="ORF">UBAL3_95950025</name>
</gene>
<keyword evidence="9 11" id="KW-0665">Pyrimidine biosynthesis</keyword>
<feature type="binding site" evidence="11">
    <location>
        <position position="221"/>
    </location>
    <ligand>
        <name>CTP</name>
        <dbReference type="ChEBI" id="CHEBI:37563"/>
        <note>allosteric inhibitor</note>
    </ligand>
</feature>
<dbReference type="AlphaFoldDB" id="C6I0S6"/>
<protein>
    <recommendedName>
        <fullName evidence="11">CTP synthase</fullName>
        <ecNumber evidence="11">6.3.4.2</ecNumber>
    </recommendedName>
    <alternativeName>
        <fullName evidence="11">Cytidine 5'-triphosphate synthase</fullName>
    </alternativeName>
    <alternativeName>
        <fullName evidence="11">Cytidine triphosphate synthetase</fullName>
        <shortName evidence="11">CTP synthetase</shortName>
        <shortName evidence="11">CTPS</shortName>
    </alternativeName>
    <alternativeName>
        <fullName evidence="11">UTP--ammonia ligase</fullName>
    </alternativeName>
</protein>
<evidence type="ECO:0000256" key="5">
    <source>
        <dbReference type="ARBA" id="ARBA00022741"/>
    </source>
</evidence>
<dbReference type="EC" id="6.3.4.2" evidence="11"/>
<feature type="binding site" evidence="11">
    <location>
        <position position="53"/>
    </location>
    <ligand>
        <name>L-glutamine</name>
        <dbReference type="ChEBI" id="CHEBI:58359"/>
    </ligand>
</feature>
<dbReference type="GO" id="GO:0005524">
    <property type="term" value="F:ATP binding"/>
    <property type="evidence" value="ECO:0007669"/>
    <property type="project" value="UniProtKB-KW"/>
</dbReference>
<evidence type="ECO:0000259" key="13">
    <source>
        <dbReference type="Pfam" id="PF06418"/>
    </source>
</evidence>
<feature type="binding site" evidence="11">
    <location>
        <position position="12"/>
    </location>
    <ligand>
        <name>UTP</name>
        <dbReference type="ChEBI" id="CHEBI:46398"/>
    </ligand>
</feature>
<proteinExistence type="inferred from homology"/>
<evidence type="ECO:0000256" key="7">
    <source>
        <dbReference type="ARBA" id="ARBA00022842"/>
    </source>
</evidence>
<sequence>MKYIFITGGVVSSLGKGIASASLGCLLESRGYRVDFLKFDPYINVDPGTMNPYQHGEVYVTDDGAETDLDLGHYERFTHLSMGKKNNHTTGRIYYDVIARERRGEFLGGTVQVVPHITNEIKRVILERGAESDIVLVEIGGTVGDIESLPFLETIRQFPREVGKHNVAYVHLTLVPYVRASEELKTKPSQHSVHKLREIGISPNIILCRAEEEIPEEVKNKIALFCDVDPEAVIAAPDVPTIYQIPLEFYRQKLDRYLLRHLHMPIRPARIDPWRRMVGRIRKARKEVSIGIVGKYLNLKDSYKSLVEALNHAGTEKGLKVRLEWLDAEAIEAARTPEEILEGLGGILVPGGFGSRGIDGKIRAITHARENNIPFLGICLGMQLAVIEFARTRLGLTGATSREFSPHPVDPVIDLLPEQLNTPDLGGTMRLGLYEADLVPGSVVEALYGRSRIRERHRHRFEVNADYVSRIEKAGLAISGTYGERKLVEVVEIPRHPFFVASQFHPEFSSRPLSPHPLFLGFVAAASRHQDSRGR</sequence>
<dbReference type="GO" id="GO:0046872">
    <property type="term" value="F:metal ion binding"/>
    <property type="evidence" value="ECO:0007669"/>
    <property type="project" value="UniProtKB-KW"/>
</dbReference>
<dbReference type="PANTHER" id="PTHR11550:SF0">
    <property type="entry name" value="CTP SYNTHASE-RELATED"/>
    <property type="match status" value="1"/>
</dbReference>
<dbReference type="CDD" id="cd01746">
    <property type="entry name" value="GATase1_CTP_Synthase"/>
    <property type="match status" value="1"/>
</dbReference>
<evidence type="ECO:0000256" key="2">
    <source>
        <dbReference type="ARBA" id="ARBA00007533"/>
    </source>
</evidence>
<dbReference type="GO" id="GO:0005829">
    <property type="term" value="C:cytosol"/>
    <property type="evidence" value="ECO:0007669"/>
    <property type="project" value="TreeGrafter"/>
</dbReference>
<feature type="binding site" evidence="11">
    <location>
        <begin position="185"/>
        <end position="190"/>
    </location>
    <ligand>
        <name>CTP</name>
        <dbReference type="ChEBI" id="CHEBI:37563"/>
        <note>allosteric inhibitor</note>
    </ligand>
</feature>
<dbReference type="InterPro" id="IPR004468">
    <property type="entry name" value="CTP_synthase"/>
</dbReference>
<evidence type="ECO:0000259" key="12">
    <source>
        <dbReference type="Pfam" id="PF00117"/>
    </source>
</evidence>
<comment type="subunit">
    <text evidence="11">Homotetramer.</text>
</comment>
<comment type="miscellaneous">
    <text evidence="11">CTPSs have evolved a hybrid strategy for distinguishing between UTP and CTP. The overlapping regions of the product feedback inhibitory and substrate sites recognize a common feature in both compounds, the triphosphate moiety. To differentiate isosteric substrate and product pyrimidine rings, an additional pocket far from the expected kinase/ligase catalytic site, specifically recognizes the cytosine and ribose portions of the product inhibitor.</text>
</comment>
<dbReference type="GO" id="GO:0003883">
    <property type="term" value="F:CTP synthase activity"/>
    <property type="evidence" value="ECO:0007669"/>
    <property type="project" value="UniProtKB-UniRule"/>
</dbReference>
<feature type="binding site" evidence="11">
    <location>
        <position position="460"/>
    </location>
    <ligand>
        <name>L-glutamine</name>
        <dbReference type="ChEBI" id="CHEBI:58359"/>
    </ligand>
</feature>
<evidence type="ECO:0000313" key="14">
    <source>
        <dbReference type="EMBL" id="EES51526.1"/>
    </source>
</evidence>
<feature type="active site" evidence="11">
    <location>
        <position position="507"/>
    </location>
</feature>
<feature type="binding site" evidence="11">
    <location>
        <position position="403"/>
    </location>
    <ligand>
        <name>L-glutamine</name>
        <dbReference type="ChEBI" id="CHEBI:58359"/>
    </ligand>
</feature>
<feature type="binding site" evidence="11">
    <location>
        <begin position="380"/>
        <end position="383"/>
    </location>
    <ligand>
        <name>L-glutamine</name>
        <dbReference type="ChEBI" id="CHEBI:58359"/>
    </ligand>
</feature>
<dbReference type="PANTHER" id="PTHR11550">
    <property type="entry name" value="CTP SYNTHASE"/>
    <property type="match status" value="1"/>
</dbReference>
<dbReference type="GO" id="GO:0042802">
    <property type="term" value="F:identical protein binding"/>
    <property type="evidence" value="ECO:0007669"/>
    <property type="project" value="TreeGrafter"/>
</dbReference>
<dbReference type="GO" id="GO:0004359">
    <property type="term" value="F:glutaminase activity"/>
    <property type="evidence" value="ECO:0007669"/>
    <property type="project" value="RHEA"/>
</dbReference>
<feature type="active site" evidence="11">
    <location>
        <position position="505"/>
    </location>
</feature>
<feature type="binding site" evidence="11">
    <location>
        <position position="70"/>
    </location>
    <ligand>
        <name>ATP</name>
        <dbReference type="ChEBI" id="CHEBI:30616"/>
    </ligand>
</feature>
<dbReference type="GO" id="GO:0044210">
    <property type="term" value="P:'de novo' CTP biosynthetic process"/>
    <property type="evidence" value="ECO:0007669"/>
    <property type="project" value="UniProtKB-UniRule"/>
</dbReference>
<feature type="binding site" evidence="11">
    <location>
        <begin position="13"/>
        <end position="18"/>
    </location>
    <ligand>
        <name>ATP</name>
        <dbReference type="ChEBI" id="CHEBI:30616"/>
    </ligand>
</feature>
<dbReference type="FunFam" id="3.40.50.300:FF:000009">
    <property type="entry name" value="CTP synthase"/>
    <property type="match status" value="1"/>
</dbReference>
<dbReference type="MEROPS" id="C26.964"/>
<feature type="binding site" evidence="11">
    <location>
        <position position="12"/>
    </location>
    <ligand>
        <name>CTP</name>
        <dbReference type="ChEBI" id="CHEBI:37563"/>
        <note>allosteric inhibitor</note>
    </ligand>
</feature>
<dbReference type="CDD" id="cd03113">
    <property type="entry name" value="CTPS_N"/>
    <property type="match status" value="1"/>
</dbReference>
<dbReference type="GO" id="GO:0019856">
    <property type="term" value="P:pyrimidine nucleobase biosynthetic process"/>
    <property type="evidence" value="ECO:0007669"/>
    <property type="project" value="TreeGrafter"/>
</dbReference>
<dbReference type="Pfam" id="PF06418">
    <property type="entry name" value="CTP_synth_N"/>
    <property type="match status" value="1"/>
</dbReference>
<comment type="pathway">
    <text evidence="1 11">Pyrimidine metabolism; CTP biosynthesis via de novo pathway; CTP from UDP: step 2/2.</text>
</comment>
<comment type="caution">
    <text evidence="11">Lacks conserved residue(s) required for the propagation of feature annotation.</text>
</comment>
<keyword evidence="8 11" id="KW-0315">Glutamine amidotransferase</keyword>
<dbReference type="Pfam" id="PF00117">
    <property type="entry name" value="GATase"/>
    <property type="match status" value="1"/>
</dbReference>
<evidence type="ECO:0000256" key="8">
    <source>
        <dbReference type="ARBA" id="ARBA00022962"/>
    </source>
</evidence>
<keyword evidence="15" id="KW-1185">Reference proteome</keyword>
<evidence type="ECO:0000256" key="10">
    <source>
        <dbReference type="ARBA" id="ARBA00047781"/>
    </source>
</evidence>
<dbReference type="GO" id="GO:0097268">
    <property type="term" value="C:cytoophidium"/>
    <property type="evidence" value="ECO:0007669"/>
    <property type="project" value="UniProtKB-ARBA"/>
</dbReference>
<dbReference type="Proteomes" id="UP000009374">
    <property type="component" value="Unassembled WGS sequence"/>
</dbReference>
<dbReference type="InterPro" id="IPR027417">
    <property type="entry name" value="P-loop_NTPase"/>
</dbReference>
<comment type="similarity">
    <text evidence="2 11">Belongs to the CTP synthase family.</text>
</comment>
<feature type="domain" description="CTP synthase N-terminal" evidence="13">
    <location>
        <begin position="2"/>
        <end position="264"/>
    </location>
</feature>
<dbReference type="SUPFAM" id="SSF52540">
    <property type="entry name" value="P-loop containing nucleoside triphosphate hydrolases"/>
    <property type="match status" value="1"/>
</dbReference>
<comment type="activity regulation">
    <text evidence="11">Allosterically activated by GTP, when glutamine is the substrate; GTP has no effect on the reaction when ammonia is the substrate. The allosteric effector GTP functions by stabilizing the protein conformation that binds the tetrahedral intermediate(s) formed during glutamine hydrolysis. Inhibited by the product CTP, via allosteric rather than competitive inhibition.</text>
</comment>
<dbReference type="PROSITE" id="PS51273">
    <property type="entry name" value="GATASE_TYPE_1"/>
    <property type="match status" value="1"/>
</dbReference>
<dbReference type="UniPathway" id="UPA00159">
    <property type="reaction ID" value="UER00277"/>
</dbReference>
<evidence type="ECO:0000256" key="1">
    <source>
        <dbReference type="ARBA" id="ARBA00005171"/>
    </source>
</evidence>
<reference evidence="14 15" key="1">
    <citation type="journal article" date="2009" name="Appl. Environ. Microbiol.">
        <title>Community genomic and proteomic analyses of chemoautotrophic iron-oxidizing "Leptospirillum rubarum" (Group II) and "Leptospirillum ferrodiazotrophum" (Group III) bacteria in acid mine drainage biofilms.</title>
        <authorList>
            <person name="Goltsman D.S."/>
            <person name="Denef V.J."/>
            <person name="Singer S.W."/>
            <person name="VerBerkmoes N.C."/>
            <person name="Lefsrud M."/>
            <person name="Mueller R.S."/>
            <person name="Dick G.J."/>
            <person name="Sun C.L."/>
            <person name="Wheeler K.E."/>
            <person name="Zemla A."/>
            <person name="Baker B.J."/>
            <person name="Hauser L."/>
            <person name="Land M."/>
            <person name="Shah M.B."/>
            <person name="Thelen M.P."/>
            <person name="Hettich R.L."/>
            <person name="Banfield J.F."/>
        </authorList>
    </citation>
    <scope>NUCLEOTIDE SEQUENCE [LARGE SCALE GENOMIC DNA]</scope>
</reference>
<keyword evidence="3 11" id="KW-0436">Ligase</keyword>
<dbReference type="FunFam" id="3.40.50.880:FF:000002">
    <property type="entry name" value="CTP synthase"/>
    <property type="match status" value="1"/>
</dbReference>
<keyword evidence="7 11" id="KW-0460">Magnesium</keyword>
<feature type="binding site" evidence="11">
    <location>
        <position position="221"/>
    </location>
    <ligand>
        <name>UTP</name>
        <dbReference type="ChEBI" id="CHEBI:46398"/>
    </ligand>
</feature>
<evidence type="ECO:0000256" key="11">
    <source>
        <dbReference type="HAMAP-Rule" id="MF_01227"/>
    </source>
</evidence>
<feature type="binding site" evidence="11">
    <location>
        <position position="138"/>
    </location>
    <ligand>
        <name>Mg(2+)</name>
        <dbReference type="ChEBI" id="CHEBI:18420"/>
    </ligand>
</feature>
<evidence type="ECO:0000313" key="15">
    <source>
        <dbReference type="Proteomes" id="UP000009374"/>
    </source>
</evidence>
<feature type="binding site" evidence="11">
    <location>
        <position position="239"/>
    </location>
    <ligand>
        <name>ATP</name>
        <dbReference type="ChEBI" id="CHEBI:30616"/>
    </ligand>
</feature>
<dbReference type="SUPFAM" id="SSF52317">
    <property type="entry name" value="Class I glutamine amidotransferase-like"/>
    <property type="match status" value="1"/>
</dbReference>
<comment type="catalytic activity">
    <reaction evidence="11">
        <text>UTP + NH4(+) + ATP = CTP + ADP + phosphate + 2 H(+)</text>
        <dbReference type="Rhea" id="RHEA:16597"/>
        <dbReference type="ChEBI" id="CHEBI:15378"/>
        <dbReference type="ChEBI" id="CHEBI:28938"/>
        <dbReference type="ChEBI" id="CHEBI:30616"/>
        <dbReference type="ChEBI" id="CHEBI:37563"/>
        <dbReference type="ChEBI" id="CHEBI:43474"/>
        <dbReference type="ChEBI" id="CHEBI:46398"/>
        <dbReference type="ChEBI" id="CHEBI:456216"/>
    </reaction>
</comment>
<keyword evidence="5 11" id="KW-0547">Nucleotide-binding</keyword>
<dbReference type="NCBIfam" id="NF003792">
    <property type="entry name" value="PRK05380.1"/>
    <property type="match status" value="1"/>
</dbReference>
<feature type="binding site" evidence="11">
    <location>
        <begin position="185"/>
        <end position="190"/>
    </location>
    <ligand>
        <name>UTP</name>
        <dbReference type="ChEBI" id="CHEBI:46398"/>
    </ligand>
</feature>
<feature type="region of interest" description="Amidoligase domain" evidence="11">
    <location>
        <begin position="1"/>
        <end position="264"/>
    </location>
</feature>
<dbReference type="InterPro" id="IPR017456">
    <property type="entry name" value="CTP_synthase_N"/>
</dbReference>
<feature type="active site" description="Nucleophile; for glutamine hydrolysis" evidence="11">
    <location>
        <position position="379"/>
    </location>
</feature>